<dbReference type="PANTHER" id="PTHR36204:SF1">
    <property type="entry name" value="N-ACETYLMANNOSAMINE-6-PHOSPHATE 2-EPIMERASE-RELATED"/>
    <property type="match status" value="1"/>
</dbReference>
<reference evidence="8 9" key="2">
    <citation type="submission" date="2020-01" db="EMBL/GenBank/DDBJ databases">
        <title>Clostridiaceae sp. nov. isolated from the gut of human by culturomics.</title>
        <authorList>
            <person name="Chang Y."/>
        </authorList>
    </citation>
    <scope>NUCLEOTIDE SEQUENCE [LARGE SCALE GENOMIC DNA]</scope>
    <source>
        <strain evidence="8 9">DONG20-135</strain>
    </source>
</reference>
<dbReference type="Gene3D" id="3.20.20.70">
    <property type="entry name" value="Aldolase class I"/>
    <property type="match status" value="1"/>
</dbReference>
<dbReference type="SUPFAM" id="SSF51366">
    <property type="entry name" value="Ribulose-phoshate binding barrel"/>
    <property type="match status" value="1"/>
</dbReference>
<keyword evidence="6 8" id="KW-0413">Isomerase</keyword>
<keyword evidence="7" id="KW-0119">Carbohydrate metabolism</keyword>
<comment type="similarity">
    <text evidence="4">Belongs to the NanE family.</text>
</comment>
<reference evidence="8 9" key="1">
    <citation type="submission" date="2019-12" db="EMBL/GenBank/DDBJ databases">
        <authorList>
            <person name="Yang R."/>
        </authorList>
    </citation>
    <scope>NUCLEOTIDE SEQUENCE [LARGE SCALE GENOMIC DNA]</scope>
    <source>
        <strain evidence="8 9">DONG20-135</strain>
    </source>
</reference>
<dbReference type="EC" id="5.1.3.9" evidence="5"/>
<dbReference type="Proteomes" id="UP000434036">
    <property type="component" value="Unassembled WGS sequence"/>
</dbReference>
<dbReference type="Pfam" id="PF04131">
    <property type="entry name" value="NanE"/>
    <property type="match status" value="1"/>
</dbReference>
<evidence type="ECO:0000256" key="1">
    <source>
        <dbReference type="ARBA" id="ARBA00000056"/>
    </source>
</evidence>
<evidence type="ECO:0000256" key="6">
    <source>
        <dbReference type="ARBA" id="ARBA00023235"/>
    </source>
</evidence>
<dbReference type="PANTHER" id="PTHR36204">
    <property type="entry name" value="N-ACETYLMANNOSAMINE-6-PHOSPHATE 2-EPIMERASE-RELATED"/>
    <property type="match status" value="1"/>
</dbReference>
<organism evidence="8 9">
    <name type="scientific">Copranaerobaculum intestinale</name>
    <dbReference type="NCBI Taxonomy" id="2692629"/>
    <lineage>
        <taxon>Bacteria</taxon>
        <taxon>Bacillati</taxon>
        <taxon>Bacillota</taxon>
        <taxon>Erysipelotrichia</taxon>
        <taxon>Erysipelotrichales</taxon>
        <taxon>Erysipelotrichaceae</taxon>
        <taxon>Copranaerobaculum</taxon>
    </lineage>
</organism>
<evidence type="ECO:0000256" key="5">
    <source>
        <dbReference type="ARBA" id="ARBA00013180"/>
    </source>
</evidence>
<evidence type="ECO:0000313" key="8">
    <source>
        <dbReference type="EMBL" id="MXQ74356.1"/>
    </source>
</evidence>
<comment type="function">
    <text evidence="2">Converts N-acetylmannosamine-6-phosphate (ManNAc-6-P) to N-acetylglucosamine-6-phosphate (GlcNAc-6-P).</text>
</comment>
<comment type="pathway">
    <text evidence="3">Amino-sugar metabolism; N-acetylneuraminate degradation; D-fructose 6-phosphate from N-acetylneuraminate: step 3/5.</text>
</comment>
<dbReference type="EMBL" id="WUUQ01000006">
    <property type="protein sequence ID" value="MXQ74356.1"/>
    <property type="molecule type" value="Genomic_DNA"/>
</dbReference>
<keyword evidence="9" id="KW-1185">Reference proteome</keyword>
<dbReference type="NCBIfam" id="NF002231">
    <property type="entry name" value="PRK01130.1"/>
    <property type="match status" value="1"/>
</dbReference>
<accession>A0A6N8U842</accession>
<sequence>MHQAVEKLIHKIIVSCQAYEDTPLYGADYMKRMAECAIMGGAAGIRACWPQDIKAIRECCDKPIIGINKYITEGDPLDEIIITPTFEAAEEVIEAGADIIGLDCTIRPSRGFEELTKLLEHIKKIYPDIAIMADIASYEEGIKVAETGLVDIISTTLSGYTRATLCDYGDEPNVELLKQLKASISIPINAEGRVWELSHLSSLLDAGADMVTIGTAITRPHLITKRFTDFNNEYLKHLTGK</sequence>
<dbReference type="UniPathway" id="UPA00629">
    <property type="reaction ID" value="UER00682"/>
</dbReference>
<dbReference type="GO" id="GO:0019262">
    <property type="term" value="P:N-acetylneuraminate catabolic process"/>
    <property type="evidence" value="ECO:0007669"/>
    <property type="project" value="UniProtKB-UniPathway"/>
</dbReference>
<gene>
    <name evidence="8" type="ORF">GSF08_10515</name>
</gene>
<dbReference type="GO" id="GO:0047465">
    <property type="term" value="F:N-acylglucosamine-6-phosphate 2-epimerase activity"/>
    <property type="evidence" value="ECO:0007669"/>
    <property type="project" value="UniProtKB-EC"/>
</dbReference>
<name>A0A6N8U842_9FIRM</name>
<dbReference type="InterPro" id="IPR007260">
    <property type="entry name" value="NanE"/>
</dbReference>
<dbReference type="AlphaFoldDB" id="A0A6N8U842"/>
<evidence type="ECO:0000256" key="2">
    <source>
        <dbReference type="ARBA" id="ARBA00002147"/>
    </source>
</evidence>
<protein>
    <recommendedName>
        <fullName evidence="5">N-acylglucosamine-6-phosphate 2-epimerase</fullName>
        <ecNumber evidence="5">5.1.3.9</ecNumber>
    </recommendedName>
</protein>
<dbReference type="RefSeq" id="WP_160625734.1">
    <property type="nucleotide sequence ID" value="NZ_WUUQ01000006.1"/>
</dbReference>
<evidence type="ECO:0000256" key="4">
    <source>
        <dbReference type="ARBA" id="ARBA00007439"/>
    </source>
</evidence>
<dbReference type="GO" id="GO:0005829">
    <property type="term" value="C:cytosol"/>
    <property type="evidence" value="ECO:0007669"/>
    <property type="project" value="TreeGrafter"/>
</dbReference>
<comment type="catalytic activity">
    <reaction evidence="1">
        <text>an N-acyl-D-glucosamine 6-phosphate = an N-acyl-D-mannosamine 6-phosphate</text>
        <dbReference type="Rhea" id="RHEA:23932"/>
        <dbReference type="ChEBI" id="CHEBI:57599"/>
        <dbReference type="ChEBI" id="CHEBI:57666"/>
        <dbReference type="EC" id="5.1.3.9"/>
    </reaction>
</comment>
<evidence type="ECO:0000256" key="7">
    <source>
        <dbReference type="ARBA" id="ARBA00023277"/>
    </source>
</evidence>
<dbReference type="InterPro" id="IPR013785">
    <property type="entry name" value="Aldolase_TIM"/>
</dbReference>
<dbReference type="InterPro" id="IPR011060">
    <property type="entry name" value="RibuloseP-bd_barrel"/>
</dbReference>
<proteinExistence type="inferred from homology"/>
<evidence type="ECO:0000256" key="3">
    <source>
        <dbReference type="ARBA" id="ARBA00005081"/>
    </source>
</evidence>
<dbReference type="GO" id="GO:0006053">
    <property type="term" value="P:N-acetylmannosamine catabolic process"/>
    <property type="evidence" value="ECO:0007669"/>
    <property type="project" value="TreeGrafter"/>
</dbReference>
<comment type="caution">
    <text evidence="8">The sequence shown here is derived from an EMBL/GenBank/DDBJ whole genome shotgun (WGS) entry which is preliminary data.</text>
</comment>
<evidence type="ECO:0000313" key="9">
    <source>
        <dbReference type="Proteomes" id="UP000434036"/>
    </source>
</evidence>